<dbReference type="AlphaFoldDB" id="A0A1G5KWX8"/>
<feature type="domain" description="Molybdopterin dinucleotide-binding" evidence="10">
    <location>
        <begin position="412"/>
        <end position="519"/>
    </location>
</feature>
<protein>
    <submittedName>
        <fullName evidence="11">Formate dehydrogenase major subunit</fullName>
    </submittedName>
</protein>
<reference evidence="11 12" key="1">
    <citation type="submission" date="2016-10" db="EMBL/GenBank/DDBJ databases">
        <authorList>
            <person name="de Groot N.N."/>
        </authorList>
    </citation>
    <scope>NUCLEOTIDE SEQUENCE [LARGE SCALE GENOMIC DNA]</scope>
    <source>
        <strain evidence="11 12">DSM 18978</strain>
    </source>
</reference>
<dbReference type="EMBL" id="FMUS01000033">
    <property type="protein sequence ID" value="SCZ05115.1"/>
    <property type="molecule type" value="Genomic_DNA"/>
</dbReference>
<dbReference type="PANTHER" id="PTHR43105:SF14">
    <property type="entry name" value="FORMATE DEHYDROGENASE H"/>
    <property type="match status" value="1"/>
</dbReference>
<evidence type="ECO:0000259" key="10">
    <source>
        <dbReference type="Pfam" id="PF01568"/>
    </source>
</evidence>
<dbReference type="InterPro" id="IPR006655">
    <property type="entry name" value="Mopterin_OxRdtase_prok_CS"/>
</dbReference>
<evidence type="ECO:0000256" key="6">
    <source>
        <dbReference type="ARBA" id="ARBA00023002"/>
    </source>
</evidence>
<proteinExistence type="predicted"/>
<keyword evidence="8" id="KW-0411">Iron-sulfur</keyword>
<dbReference type="CDD" id="cd02790">
    <property type="entry name" value="MopB_CT_Formate-Dh_H"/>
    <property type="match status" value="1"/>
</dbReference>
<dbReference type="InterPro" id="IPR050123">
    <property type="entry name" value="Prok_molybdopt-oxidoreductase"/>
</dbReference>
<dbReference type="PROSITE" id="PS00490">
    <property type="entry name" value="MOLYBDOPTERIN_PROK_2"/>
    <property type="match status" value="1"/>
</dbReference>
<dbReference type="InterPro" id="IPR006478">
    <property type="entry name" value="Formate_DH_asu"/>
</dbReference>
<keyword evidence="5" id="KW-0479">Metal-binding</keyword>
<dbReference type="GO" id="GO:0043546">
    <property type="term" value="F:molybdopterin cofactor binding"/>
    <property type="evidence" value="ECO:0007669"/>
    <property type="project" value="InterPro"/>
</dbReference>
<comment type="cofactor">
    <cofactor evidence="2">
        <name>[4Fe-4S] cluster</name>
        <dbReference type="ChEBI" id="CHEBI:49883"/>
    </cofactor>
</comment>
<keyword evidence="6" id="KW-0560">Oxidoreductase</keyword>
<dbReference type="GO" id="GO:0022904">
    <property type="term" value="P:respiratory electron transport chain"/>
    <property type="evidence" value="ECO:0007669"/>
    <property type="project" value="TreeGrafter"/>
</dbReference>
<evidence type="ECO:0000256" key="8">
    <source>
        <dbReference type="ARBA" id="ARBA00023014"/>
    </source>
</evidence>
<dbReference type="InterPro" id="IPR006656">
    <property type="entry name" value="Mopterin_OxRdtase"/>
</dbReference>
<evidence type="ECO:0000259" key="9">
    <source>
        <dbReference type="Pfam" id="PF00384"/>
    </source>
</evidence>
<evidence type="ECO:0000256" key="3">
    <source>
        <dbReference type="ARBA" id="ARBA00022485"/>
    </source>
</evidence>
<keyword evidence="4" id="KW-0500">Molybdenum</keyword>
<dbReference type="PROSITE" id="PS00932">
    <property type="entry name" value="MOLYBDOPTERIN_PROK_3"/>
    <property type="match status" value="1"/>
</dbReference>
<dbReference type="Gene3D" id="3.40.50.740">
    <property type="match status" value="1"/>
</dbReference>
<dbReference type="Gene3D" id="2.40.40.20">
    <property type="match status" value="1"/>
</dbReference>
<organism evidence="11 12">
    <name type="scientific">Alkaliphilus peptidifermentans DSM 18978</name>
    <dbReference type="NCBI Taxonomy" id="1120976"/>
    <lineage>
        <taxon>Bacteria</taxon>
        <taxon>Bacillati</taxon>
        <taxon>Bacillota</taxon>
        <taxon>Clostridia</taxon>
        <taxon>Peptostreptococcales</taxon>
        <taxon>Natronincolaceae</taxon>
        <taxon>Alkaliphilus</taxon>
    </lineage>
</organism>
<dbReference type="GO" id="GO:0008863">
    <property type="term" value="F:formate dehydrogenase (NAD+) activity"/>
    <property type="evidence" value="ECO:0007669"/>
    <property type="project" value="InterPro"/>
</dbReference>
<dbReference type="SUPFAM" id="SSF53706">
    <property type="entry name" value="Formate dehydrogenase/DMSO reductase, domains 1-3"/>
    <property type="match status" value="1"/>
</dbReference>
<gene>
    <name evidence="11" type="ORF">SAMN03080606_03836</name>
</gene>
<dbReference type="Gene3D" id="3.40.228.10">
    <property type="entry name" value="Dimethylsulfoxide Reductase, domain 2"/>
    <property type="match status" value="1"/>
</dbReference>
<dbReference type="InterPro" id="IPR006657">
    <property type="entry name" value="MoPterin_dinucl-bd_dom"/>
</dbReference>
<dbReference type="InterPro" id="IPR041925">
    <property type="entry name" value="CT_Formate-Dh_H"/>
</dbReference>
<keyword evidence="7" id="KW-0408">Iron</keyword>
<dbReference type="STRING" id="1120976.SAMN03080606_03836"/>
<feature type="domain" description="Molybdopterin oxidoreductase" evidence="9">
    <location>
        <begin position="1"/>
        <end position="329"/>
    </location>
</feature>
<sequence length="526" mass="57745">MTNGITEVRKADAIFLTGSNTTENHPVIGAQIKQAIKNGTKLIVADPREIELAKYAEVFLKIKPGTSIALSNAMMNVIIGEGLHDEDFIKERTENFDEVANLVKDYTPEKVAEICGVDAEDIRKAARIYAEAERGSIVYCMGITQHHNGTENVMSLSNLALATGNLGKEGTGVNPLRGQNNVQGACDMGALPNVFPGYQPVNKPEIVEKFEKAWGVTLSKEVGLTIPEIVHGAEHGDIKVLYIMGENPMVSDPDTAHVEKGLKNTFLVVQDIFLTETAELADVVLPAASFAEKDGTFINSERRVQRIRKAVDAPGVAKSDWEILMELMNKLGYDKKYNSAEDIFEEIRTVTPQYAGITYGRIEEVGIQWPCPTEDHPGTQFLHQGKCARGAGLFMPVSFSPSGELSDEDYPLVMTTGRVLYQYHTRTMTGKTEGINEKAPESFIEIHPSLAEELGIEDGEMVKVSSRRGEIQTKAKLTDIVSEKVVFMPFHWAEGAANVLTNGSVLDKYSKIPELKVCAVKVNKIS</sequence>
<keyword evidence="3" id="KW-0004">4Fe-4S</keyword>
<dbReference type="GO" id="GO:0015942">
    <property type="term" value="P:formate metabolic process"/>
    <property type="evidence" value="ECO:0007669"/>
    <property type="project" value="InterPro"/>
</dbReference>
<accession>A0A1G5KWX8</accession>
<keyword evidence="12" id="KW-1185">Reference proteome</keyword>
<evidence type="ECO:0000256" key="2">
    <source>
        <dbReference type="ARBA" id="ARBA00001966"/>
    </source>
</evidence>
<evidence type="ECO:0000256" key="1">
    <source>
        <dbReference type="ARBA" id="ARBA00001942"/>
    </source>
</evidence>
<evidence type="ECO:0000256" key="4">
    <source>
        <dbReference type="ARBA" id="ARBA00022505"/>
    </source>
</evidence>
<dbReference type="Proteomes" id="UP000198636">
    <property type="component" value="Unassembled WGS sequence"/>
</dbReference>
<dbReference type="InterPro" id="IPR009010">
    <property type="entry name" value="Asp_de-COase-like_dom_sf"/>
</dbReference>
<evidence type="ECO:0000313" key="11">
    <source>
        <dbReference type="EMBL" id="SCZ05115.1"/>
    </source>
</evidence>
<evidence type="ECO:0000256" key="7">
    <source>
        <dbReference type="ARBA" id="ARBA00023004"/>
    </source>
</evidence>
<comment type="cofactor">
    <cofactor evidence="1">
        <name>Mo-bis(molybdopterin guanine dinucleotide)</name>
        <dbReference type="ChEBI" id="CHEBI:60539"/>
    </cofactor>
</comment>
<dbReference type="NCBIfam" id="TIGR01591">
    <property type="entry name" value="Fdh-alpha"/>
    <property type="match status" value="1"/>
</dbReference>
<dbReference type="PANTHER" id="PTHR43105">
    <property type="entry name" value="RESPIRATORY NITRATE REDUCTASE"/>
    <property type="match status" value="1"/>
</dbReference>
<dbReference type="GO" id="GO:0051539">
    <property type="term" value="F:4 iron, 4 sulfur cluster binding"/>
    <property type="evidence" value="ECO:0007669"/>
    <property type="project" value="UniProtKB-KW"/>
</dbReference>
<evidence type="ECO:0000313" key="12">
    <source>
        <dbReference type="Proteomes" id="UP000198636"/>
    </source>
</evidence>
<name>A0A1G5KWX8_9FIRM</name>
<dbReference type="FunFam" id="2.40.40.20:FF:000005">
    <property type="entry name" value="Periplasmic nitrate reductase"/>
    <property type="match status" value="1"/>
</dbReference>
<dbReference type="Pfam" id="PF01568">
    <property type="entry name" value="Molydop_binding"/>
    <property type="match status" value="1"/>
</dbReference>
<dbReference type="GO" id="GO:0003954">
    <property type="term" value="F:NADH dehydrogenase activity"/>
    <property type="evidence" value="ECO:0007669"/>
    <property type="project" value="TreeGrafter"/>
</dbReference>
<dbReference type="SUPFAM" id="SSF50692">
    <property type="entry name" value="ADC-like"/>
    <property type="match status" value="1"/>
</dbReference>
<evidence type="ECO:0000256" key="5">
    <source>
        <dbReference type="ARBA" id="ARBA00022723"/>
    </source>
</evidence>
<dbReference type="GO" id="GO:0016020">
    <property type="term" value="C:membrane"/>
    <property type="evidence" value="ECO:0007669"/>
    <property type="project" value="TreeGrafter"/>
</dbReference>
<dbReference type="Pfam" id="PF00384">
    <property type="entry name" value="Molybdopterin"/>
    <property type="match status" value="1"/>
</dbReference>
<dbReference type="GO" id="GO:0046872">
    <property type="term" value="F:metal ion binding"/>
    <property type="evidence" value="ECO:0007669"/>
    <property type="project" value="UniProtKB-KW"/>
</dbReference>